<proteinExistence type="inferred from homology"/>
<comment type="subcellular location">
    <subcellularLocation>
        <location evidence="1">Membrane</location>
        <topology evidence="1">Multi-pass membrane protein</topology>
    </subcellularLocation>
</comment>
<feature type="compositionally biased region" description="Polar residues" evidence="15">
    <location>
        <begin position="39"/>
        <end position="57"/>
    </location>
</feature>
<keyword evidence="10" id="KW-0460">Magnesium</keyword>
<organism evidence="18 19">
    <name type="scientific">Fusarium duplospermum</name>
    <dbReference type="NCBI Taxonomy" id="1325734"/>
    <lineage>
        <taxon>Eukaryota</taxon>
        <taxon>Fungi</taxon>
        <taxon>Dikarya</taxon>
        <taxon>Ascomycota</taxon>
        <taxon>Pezizomycotina</taxon>
        <taxon>Sordariomycetes</taxon>
        <taxon>Hypocreomycetidae</taxon>
        <taxon>Hypocreales</taxon>
        <taxon>Nectriaceae</taxon>
        <taxon>Fusarium</taxon>
        <taxon>Fusarium solani species complex</taxon>
    </lineage>
</organism>
<keyword evidence="7" id="KW-0479">Metal-binding</keyword>
<evidence type="ECO:0000256" key="16">
    <source>
        <dbReference type="SAM" id="Phobius"/>
    </source>
</evidence>
<dbReference type="Proteomes" id="UP000288168">
    <property type="component" value="Unassembled WGS sequence"/>
</dbReference>
<protein>
    <recommendedName>
        <fullName evidence="4">tetrahydrofolate synthase</fullName>
        <ecNumber evidence="4">6.3.2.17</ecNumber>
    </recommendedName>
    <alternativeName>
        <fullName evidence="13">Folylpoly-gamma-glutamate synthetase</fullName>
    </alternativeName>
    <alternativeName>
        <fullName evidence="12">Tetrahydrofolylpolyglutamate synthase</fullName>
    </alternativeName>
</protein>
<comment type="caution">
    <text evidence="18">The sequence shown here is derived from an EMBL/GenBank/DDBJ whole genome shotgun (WGS) entry which is preliminary data.</text>
</comment>
<reference evidence="18 19" key="1">
    <citation type="submission" date="2017-06" db="EMBL/GenBank/DDBJ databases">
        <title>Comparative genomic analysis of Ambrosia Fusariam Clade fungi.</title>
        <authorList>
            <person name="Stajich J.E."/>
            <person name="Carrillo J."/>
            <person name="Kijimoto T."/>
            <person name="Eskalen A."/>
            <person name="O'Donnell K."/>
            <person name="Kasson M."/>
        </authorList>
    </citation>
    <scope>NUCLEOTIDE SEQUENCE [LARGE SCALE GENOMIC DNA]</scope>
    <source>
        <strain evidence="18 19">NRRL62584</strain>
    </source>
</reference>
<dbReference type="Pfam" id="PF08245">
    <property type="entry name" value="Mur_ligase_M"/>
    <property type="match status" value="1"/>
</dbReference>
<dbReference type="Gene3D" id="3.90.190.20">
    <property type="entry name" value="Mur ligase, C-terminal domain"/>
    <property type="match status" value="1"/>
</dbReference>
<dbReference type="OrthoDB" id="5212574at2759"/>
<dbReference type="PANTHER" id="PTHR11136">
    <property type="entry name" value="FOLYLPOLYGLUTAMATE SYNTHASE-RELATED"/>
    <property type="match status" value="1"/>
</dbReference>
<evidence type="ECO:0000256" key="14">
    <source>
        <dbReference type="ARBA" id="ARBA00047493"/>
    </source>
</evidence>
<evidence type="ECO:0000256" key="3">
    <source>
        <dbReference type="ARBA" id="ARBA00008276"/>
    </source>
</evidence>
<evidence type="ECO:0000256" key="10">
    <source>
        <dbReference type="ARBA" id="ARBA00022842"/>
    </source>
</evidence>
<evidence type="ECO:0000256" key="6">
    <source>
        <dbReference type="ARBA" id="ARBA00022598"/>
    </source>
</evidence>
<dbReference type="GO" id="GO:0046872">
    <property type="term" value="F:metal ion binding"/>
    <property type="evidence" value="ECO:0007669"/>
    <property type="project" value="UniProtKB-KW"/>
</dbReference>
<dbReference type="SUPFAM" id="SSF53244">
    <property type="entry name" value="MurD-like peptide ligases, peptide-binding domain"/>
    <property type="match status" value="1"/>
</dbReference>
<accession>A0A428R438</accession>
<gene>
    <name evidence="18" type="ORF">CEP54_000954</name>
</gene>
<keyword evidence="9" id="KW-0067">ATP-binding</keyword>
<feature type="compositionally biased region" description="Basic and acidic residues" evidence="15">
    <location>
        <begin position="20"/>
        <end position="36"/>
    </location>
</feature>
<keyword evidence="16" id="KW-0472">Membrane</keyword>
<evidence type="ECO:0000313" key="19">
    <source>
        <dbReference type="Proteomes" id="UP000288168"/>
    </source>
</evidence>
<evidence type="ECO:0000256" key="5">
    <source>
        <dbReference type="ARBA" id="ARBA00022563"/>
    </source>
</evidence>
<dbReference type="InterPro" id="IPR036565">
    <property type="entry name" value="Mur-like_cat_sf"/>
</dbReference>
<dbReference type="SUPFAM" id="SSF53623">
    <property type="entry name" value="MurD-like peptide ligases, catalytic domain"/>
    <property type="match status" value="1"/>
</dbReference>
<evidence type="ECO:0000259" key="17">
    <source>
        <dbReference type="Pfam" id="PF08245"/>
    </source>
</evidence>
<dbReference type="STRING" id="1325734.A0A428R438"/>
<keyword evidence="6" id="KW-0436">Ligase</keyword>
<feature type="transmembrane region" description="Helical" evidence="16">
    <location>
        <begin position="440"/>
        <end position="462"/>
    </location>
</feature>
<dbReference type="AlphaFoldDB" id="A0A428R438"/>
<keyword evidence="5" id="KW-0554">One-carbon metabolism</keyword>
<keyword evidence="8" id="KW-0547">Nucleotide-binding</keyword>
<dbReference type="NCBIfam" id="TIGR01499">
    <property type="entry name" value="folC"/>
    <property type="match status" value="1"/>
</dbReference>
<dbReference type="InterPro" id="IPR036615">
    <property type="entry name" value="Mur_ligase_C_dom_sf"/>
</dbReference>
<dbReference type="GO" id="GO:0022857">
    <property type="term" value="F:transmembrane transporter activity"/>
    <property type="evidence" value="ECO:0007669"/>
    <property type="project" value="InterPro"/>
</dbReference>
<feature type="transmembrane region" description="Helical" evidence="16">
    <location>
        <begin position="212"/>
        <end position="231"/>
    </location>
</feature>
<evidence type="ECO:0000256" key="4">
    <source>
        <dbReference type="ARBA" id="ARBA00013025"/>
    </source>
</evidence>
<feature type="region of interest" description="Disordered" evidence="15">
    <location>
        <begin position="1"/>
        <end position="63"/>
    </location>
</feature>
<evidence type="ECO:0000256" key="2">
    <source>
        <dbReference type="ARBA" id="ARBA00005150"/>
    </source>
</evidence>
<evidence type="ECO:0000256" key="7">
    <source>
        <dbReference type="ARBA" id="ARBA00022723"/>
    </source>
</evidence>
<dbReference type="SUPFAM" id="SSF103473">
    <property type="entry name" value="MFS general substrate transporter"/>
    <property type="match status" value="1"/>
</dbReference>
<sequence>MDDITASRGQSALRPVSETQRVDETLPGNNRDEKAVYTETETAPSGNGRQDVEQQYQDPGPAPDGGWIAWMTESRERPLCRHEQLASLPSFPVVTYLTSPRGIINSFGVFQPYYAQMLNRAPSDISWIGSFEVFFLFFVGTFTGRMTDAGYFRQLFALGFFLVILGCFATSFCKTYWQFFLAQGICMGLGNGFIFCPSMATISTYFEKRRALAMGVAAAGSATGGLVYPSIMRQLLPSVGFPWAIRAIAFVQLGTLGVAACFLKSRIPPRRSGPLVEWSAFKELEYSFYVLGSFMAFWGVYFAFYYLAAYARDVLGVSFTKSLDVLLVLNGTGAIGRVIPNYIADRYGCLTVQIPLALVTGAMMYCWAAIKSTTGLFIWAAIYGIWTGGVQSMFPVGLSSMTSDPSRQGTRLGMAFTIVSFATLTGQPIAGAIIKSQGGHYVGAQAFAGSCLVLGSCSFVIAKGIRARKLDQGWKAKVHAALQSANRDYKNAIDILNTRRRPKRPSPGLDDTVLVLGDITNTNRNPDLRGTPSIAGMKEWLHLIGHSMTDIDHLNVIHVAGTKGKGSTCAFIESFLRAHGKRTGFPGKTGLYTSPHLIYPEERIRLNFQPIERDHFARYFFEVWDVLTRSSGTLPRYLQLLSLVSFHTFIREGVEVAIVETHHGGEYDATNFIEHPVVSVITPLGMDHVKQLGPTIESIAWHKAGIFKTGCPAISSLQDISAAEVLRGRALEKGVNLEFVELDSTLPEDAPQLRPDVQRINCSVALAVVDRFLKEKNAGPLSTSDKIQGIHQFSWPGRFQHVIEDKFNWFLDGAHNEMSVIKAAEWFIDNTQAQRAAPTRILIFGQVSNQRDGVEVLRHLAIVLRRVKIHHVIFTQYDPKQEFDFESAPALISSPEPISQRAYGEAWRSLHQNSQVLYEPSVQKALDTARKFGTAVGGMQTLITGSQHLVGAALFYLKGGASVQGGPNTA</sequence>
<evidence type="ECO:0000256" key="1">
    <source>
        <dbReference type="ARBA" id="ARBA00004141"/>
    </source>
</evidence>
<feature type="transmembrane region" description="Helical" evidence="16">
    <location>
        <begin position="155"/>
        <end position="172"/>
    </location>
</feature>
<dbReference type="GO" id="GO:0016020">
    <property type="term" value="C:membrane"/>
    <property type="evidence" value="ECO:0007669"/>
    <property type="project" value="UniProtKB-SubCell"/>
</dbReference>
<comment type="catalytic activity">
    <reaction evidence="14">
        <text>(6S)-5,6,7,8-tetrahydrofolyl-(gamma-L-Glu)(n) + L-glutamate + ATP = (6S)-5,6,7,8-tetrahydrofolyl-(gamma-L-Glu)(n+1) + ADP + phosphate + H(+)</text>
        <dbReference type="Rhea" id="RHEA:10580"/>
        <dbReference type="Rhea" id="RHEA-COMP:14738"/>
        <dbReference type="Rhea" id="RHEA-COMP:14740"/>
        <dbReference type="ChEBI" id="CHEBI:15378"/>
        <dbReference type="ChEBI" id="CHEBI:29985"/>
        <dbReference type="ChEBI" id="CHEBI:30616"/>
        <dbReference type="ChEBI" id="CHEBI:43474"/>
        <dbReference type="ChEBI" id="CHEBI:141005"/>
        <dbReference type="ChEBI" id="CHEBI:456216"/>
        <dbReference type="EC" id="6.3.2.17"/>
    </reaction>
</comment>
<dbReference type="CDD" id="cd17352">
    <property type="entry name" value="MFS_MCT_SLC16"/>
    <property type="match status" value="1"/>
</dbReference>
<keyword evidence="11" id="KW-0325">Glycoprotein</keyword>
<feature type="transmembrane region" description="Helical" evidence="16">
    <location>
        <begin position="125"/>
        <end position="143"/>
    </location>
</feature>
<dbReference type="EMBL" id="NKCI01000004">
    <property type="protein sequence ID" value="RSL72299.1"/>
    <property type="molecule type" value="Genomic_DNA"/>
</dbReference>
<feature type="domain" description="Mur ligase central" evidence="17">
    <location>
        <begin position="559"/>
        <end position="708"/>
    </location>
</feature>
<dbReference type="EC" id="6.3.2.17" evidence="4"/>
<dbReference type="InterPro" id="IPR013221">
    <property type="entry name" value="Mur_ligase_cen"/>
</dbReference>
<dbReference type="PANTHER" id="PTHR11136:SF5">
    <property type="entry name" value="FOLYLPOLYGLUTAMATE SYNTHASE, MITOCHONDRIAL"/>
    <property type="match status" value="1"/>
</dbReference>
<evidence type="ECO:0000256" key="12">
    <source>
        <dbReference type="ARBA" id="ARBA00030592"/>
    </source>
</evidence>
<name>A0A428R438_9HYPO</name>
<comment type="pathway">
    <text evidence="2">Cofactor biosynthesis; tetrahydrofolylpolyglutamate biosynthesis.</text>
</comment>
<feature type="transmembrane region" description="Helical" evidence="16">
    <location>
        <begin position="243"/>
        <end position="265"/>
    </location>
</feature>
<dbReference type="GO" id="GO:0004326">
    <property type="term" value="F:tetrahydrofolylpolyglutamate synthase activity"/>
    <property type="evidence" value="ECO:0007669"/>
    <property type="project" value="UniProtKB-EC"/>
</dbReference>
<dbReference type="GO" id="GO:0005524">
    <property type="term" value="F:ATP binding"/>
    <property type="evidence" value="ECO:0007669"/>
    <property type="project" value="UniProtKB-KW"/>
</dbReference>
<comment type="similarity">
    <text evidence="3">Belongs to the folylpolyglutamate synthase family.</text>
</comment>
<evidence type="ECO:0000256" key="9">
    <source>
        <dbReference type="ARBA" id="ARBA00022840"/>
    </source>
</evidence>
<keyword evidence="16" id="KW-0812">Transmembrane</keyword>
<keyword evidence="16" id="KW-1133">Transmembrane helix</keyword>
<dbReference type="UniPathway" id="UPA00850"/>
<feature type="transmembrane region" description="Helical" evidence="16">
    <location>
        <begin position="412"/>
        <end position="434"/>
    </location>
</feature>
<dbReference type="InterPro" id="IPR001645">
    <property type="entry name" value="Folylpolyglutamate_synth"/>
</dbReference>
<dbReference type="GO" id="GO:0006730">
    <property type="term" value="P:one-carbon metabolic process"/>
    <property type="evidence" value="ECO:0007669"/>
    <property type="project" value="UniProtKB-KW"/>
</dbReference>
<dbReference type="Gene3D" id="3.40.1190.10">
    <property type="entry name" value="Mur-like, catalytic domain"/>
    <property type="match status" value="1"/>
</dbReference>
<keyword evidence="19" id="KW-1185">Reference proteome</keyword>
<dbReference type="InterPro" id="IPR011701">
    <property type="entry name" value="MFS"/>
</dbReference>
<feature type="transmembrane region" description="Helical" evidence="16">
    <location>
        <begin position="286"/>
        <end position="308"/>
    </location>
</feature>
<feature type="transmembrane region" description="Helical" evidence="16">
    <location>
        <begin position="376"/>
        <end position="400"/>
    </location>
</feature>
<evidence type="ECO:0000256" key="8">
    <source>
        <dbReference type="ARBA" id="ARBA00022741"/>
    </source>
</evidence>
<feature type="transmembrane region" description="Helical" evidence="16">
    <location>
        <begin position="347"/>
        <end position="370"/>
    </location>
</feature>
<dbReference type="GO" id="GO:0005739">
    <property type="term" value="C:mitochondrion"/>
    <property type="evidence" value="ECO:0007669"/>
    <property type="project" value="TreeGrafter"/>
</dbReference>
<feature type="transmembrane region" description="Helical" evidence="16">
    <location>
        <begin position="178"/>
        <end position="200"/>
    </location>
</feature>
<evidence type="ECO:0000256" key="13">
    <source>
        <dbReference type="ARBA" id="ARBA00030876"/>
    </source>
</evidence>
<evidence type="ECO:0000256" key="15">
    <source>
        <dbReference type="SAM" id="MobiDB-lite"/>
    </source>
</evidence>
<dbReference type="Gene3D" id="1.20.1250.20">
    <property type="entry name" value="MFS general substrate transporter like domains"/>
    <property type="match status" value="2"/>
</dbReference>
<evidence type="ECO:0000313" key="18">
    <source>
        <dbReference type="EMBL" id="RSL72299.1"/>
    </source>
</evidence>
<evidence type="ECO:0000256" key="11">
    <source>
        <dbReference type="ARBA" id="ARBA00023180"/>
    </source>
</evidence>
<dbReference type="Pfam" id="PF07690">
    <property type="entry name" value="MFS_1"/>
    <property type="match status" value="1"/>
</dbReference>
<dbReference type="GO" id="GO:0005829">
    <property type="term" value="C:cytosol"/>
    <property type="evidence" value="ECO:0007669"/>
    <property type="project" value="TreeGrafter"/>
</dbReference>
<dbReference type="InterPro" id="IPR036259">
    <property type="entry name" value="MFS_trans_sf"/>
</dbReference>